<dbReference type="AlphaFoldDB" id="A0A2D2LTT3"/>
<dbReference type="CDD" id="cd18084">
    <property type="entry name" value="RsmE-like"/>
    <property type="match status" value="1"/>
</dbReference>
<comment type="catalytic activity">
    <reaction evidence="9 10">
        <text>uridine(1498) in 16S rRNA + S-adenosyl-L-methionine = N(3)-methyluridine(1498) in 16S rRNA + S-adenosyl-L-homocysteine + H(+)</text>
        <dbReference type="Rhea" id="RHEA:42920"/>
        <dbReference type="Rhea" id="RHEA-COMP:10283"/>
        <dbReference type="Rhea" id="RHEA-COMP:10284"/>
        <dbReference type="ChEBI" id="CHEBI:15378"/>
        <dbReference type="ChEBI" id="CHEBI:57856"/>
        <dbReference type="ChEBI" id="CHEBI:59789"/>
        <dbReference type="ChEBI" id="CHEBI:65315"/>
        <dbReference type="ChEBI" id="CHEBI:74502"/>
        <dbReference type="EC" id="2.1.1.193"/>
    </reaction>
</comment>
<keyword evidence="7 10" id="KW-0949">S-adenosyl-L-methionine</keyword>
<dbReference type="EC" id="2.1.1.193" evidence="10"/>
<dbReference type="EMBL" id="CP024443">
    <property type="protein sequence ID" value="ATR78431.1"/>
    <property type="molecule type" value="Genomic_DNA"/>
</dbReference>
<dbReference type="Gene3D" id="3.40.1280.10">
    <property type="match status" value="1"/>
</dbReference>
<dbReference type="PANTHER" id="PTHR30027">
    <property type="entry name" value="RIBOSOMAL RNA SMALL SUBUNIT METHYLTRANSFERASE E"/>
    <property type="match status" value="1"/>
</dbReference>
<evidence type="ECO:0000313" key="13">
    <source>
        <dbReference type="Proteomes" id="UP000229340"/>
    </source>
</evidence>
<proteinExistence type="inferred from homology"/>
<evidence type="ECO:0000256" key="9">
    <source>
        <dbReference type="ARBA" id="ARBA00047944"/>
    </source>
</evidence>
<evidence type="ECO:0000256" key="3">
    <source>
        <dbReference type="ARBA" id="ARBA00022490"/>
    </source>
</evidence>
<dbReference type="PANTHER" id="PTHR30027:SF3">
    <property type="entry name" value="16S RRNA (URACIL(1498)-N(3))-METHYLTRANSFERASE"/>
    <property type="match status" value="1"/>
</dbReference>
<protein>
    <recommendedName>
        <fullName evidence="10">Ribosomal RNA small subunit methyltransferase E</fullName>
        <ecNumber evidence="10">2.1.1.193</ecNumber>
    </recommendedName>
</protein>
<keyword evidence="6 10" id="KW-0808">Transferase</keyword>
<evidence type="ECO:0000256" key="4">
    <source>
        <dbReference type="ARBA" id="ARBA00022552"/>
    </source>
</evidence>
<evidence type="ECO:0000256" key="7">
    <source>
        <dbReference type="ARBA" id="ARBA00022691"/>
    </source>
</evidence>
<evidence type="ECO:0000256" key="1">
    <source>
        <dbReference type="ARBA" id="ARBA00004496"/>
    </source>
</evidence>
<name>A0A2D2LTT3_FAUOS</name>
<dbReference type="GO" id="GO:0005737">
    <property type="term" value="C:cytoplasm"/>
    <property type="evidence" value="ECO:0007669"/>
    <property type="project" value="UniProtKB-SubCell"/>
</dbReference>
<dbReference type="GO" id="GO:0070042">
    <property type="term" value="F:rRNA (uridine-N3-)-methyltransferase activity"/>
    <property type="evidence" value="ECO:0007669"/>
    <property type="project" value="TreeGrafter"/>
</dbReference>
<evidence type="ECO:0000313" key="12">
    <source>
        <dbReference type="EMBL" id="ATR78431.1"/>
    </source>
</evidence>
<dbReference type="GO" id="GO:0070475">
    <property type="term" value="P:rRNA base methylation"/>
    <property type="evidence" value="ECO:0007669"/>
    <property type="project" value="TreeGrafter"/>
</dbReference>
<accession>A0A2D2LTT3</accession>
<evidence type="ECO:0000259" key="11">
    <source>
        <dbReference type="Pfam" id="PF04452"/>
    </source>
</evidence>
<comment type="similarity">
    <text evidence="2 10">Belongs to the RNA methyltransferase RsmE family.</text>
</comment>
<dbReference type="NCBIfam" id="NF008700">
    <property type="entry name" value="PRK11713.5-4"/>
    <property type="match status" value="1"/>
</dbReference>
<dbReference type="PIRSF" id="PIRSF015601">
    <property type="entry name" value="MTase_slr0722"/>
    <property type="match status" value="1"/>
</dbReference>
<comment type="subcellular location">
    <subcellularLocation>
        <location evidence="1 10">Cytoplasm</location>
    </subcellularLocation>
</comment>
<reference evidence="13" key="1">
    <citation type="submission" date="2017-11" db="EMBL/GenBank/DDBJ databases">
        <title>Complete genome sequence of Moraxella osloensis NP7 isolated from human skin.</title>
        <authorList>
            <person name="Lee K."/>
            <person name="Lim J.Y."/>
            <person name="Hwang I."/>
        </authorList>
    </citation>
    <scope>NUCLEOTIDE SEQUENCE [LARGE SCALE GENOMIC DNA]</scope>
    <source>
        <strain evidence="13">NP7</strain>
    </source>
</reference>
<keyword evidence="5 10" id="KW-0489">Methyltransferase</keyword>
<dbReference type="NCBIfam" id="TIGR00046">
    <property type="entry name" value="RsmE family RNA methyltransferase"/>
    <property type="match status" value="1"/>
</dbReference>
<evidence type="ECO:0000256" key="10">
    <source>
        <dbReference type="PIRNR" id="PIRNR015601"/>
    </source>
</evidence>
<evidence type="ECO:0000256" key="8">
    <source>
        <dbReference type="ARBA" id="ARBA00025699"/>
    </source>
</evidence>
<dbReference type="STRING" id="34062.AXE82_10475"/>
<dbReference type="RefSeq" id="WP_100269737.1">
    <property type="nucleotide sequence ID" value="NZ_CP024443.1"/>
</dbReference>
<gene>
    <name evidence="12" type="ORF">NP7_03635</name>
</gene>
<dbReference type="InterPro" id="IPR029028">
    <property type="entry name" value="Alpha/beta_knot_MTases"/>
</dbReference>
<dbReference type="SUPFAM" id="SSF75217">
    <property type="entry name" value="alpha/beta knot"/>
    <property type="match status" value="1"/>
</dbReference>
<dbReference type="InterPro" id="IPR006700">
    <property type="entry name" value="RsmE"/>
</dbReference>
<sequence length="238" mass="26302">MNIILLPQNTSSTAIIDDKTRVMHLRQVLKVTLGDTVKVGIKNGHLGTAVVSNIHDSSIELSQIHCTTPPPAKLPLTVILAIPRPKVLRRLFLDMTAMGAQHIILVNSYRSEKSYWQTPFLTQLDTYIQEGLQQACDTVSPTVSLKKRLKPFVEDELPTLIAGKQAILAHPYANEPFTQVWDNALSHVLVIGAEGGWIDYEVELFKTAGCQAAHIGKRILRTENAVSVLCGHALLTRQ</sequence>
<dbReference type="Proteomes" id="UP000229340">
    <property type="component" value="Chromosome"/>
</dbReference>
<dbReference type="Pfam" id="PF04452">
    <property type="entry name" value="Methyltrans_RNA"/>
    <property type="match status" value="1"/>
</dbReference>
<organism evidence="12 13">
    <name type="scientific">Faucicola osloensis</name>
    <name type="common">Moraxella osloensis</name>
    <dbReference type="NCBI Taxonomy" id="34062"/>
    <lineage>
        <taxon>Bacteria</taxon>
        <taxon>Pseudomonadati</taxon>
        <taxon>Pseudomonadota</taxon>
        <taxon>Gammaproteobacteria</taxon>
        <taxon>Moraxellales</taxon>
        <taxon>Moraxellaceae</taxon>
        <taxon>Faucicola</taxon>
    </lineage>
</organism>
<dbReference type="InterPro" id="IPR029026">
    <property type="entry name" value="tRNA_m1G_MTases_N"/>
</dbReference>
<keyword evidence="4 10" id="KW-0698">rRNA processing</keyword>
<feature type="domain" description="Ribosomal RNA small subunit methyltransferase E methyltransferase" evidence="11">
    <location>
        <begin position="72"/>
        <end position="231"/>
    </location>
</feature>
<evidence type="ECO:0000256" key="5">
    <source>
        <dbReference type="ARBA" id="ARBA00022603"/>
    </source>
</evidence>
<evidence type="ECO:0000256" key="2">
    <source>
        <dbReference type="ARBA" id="ARBA00005528"/>
    </source>
</evidence>
<comment type="function">
    <text evidence="8 10">Specifically methylates the N3 position of the uracil ring of uridine 1498 (m3U1498) in 16S rRNA. Acts on the fully assembled 30S ribosomal subunit.</text>
</comment>
<dbReference type="InterPro" id="IPR046886">
    <property type="entry name" value="RsmE_MTase_dom"/>
</dbReference>
<evidence type="ECO:0000256" key="6">
    <source>
        <dbReference type="ARBA" id="ARBA00022679"/>
    </source>
</evidence>
<keyword evidence="3 10" id="KW-0963">Cytoplasm</keyword>